<dbReference type="EMBL" id="GGEC01090480">
    <property type="protein sequence ID" value="MBX70964.1"/>
    <property type="molecule type" value="Transcribed_RNA"/>
</dbReference>
<sequence>MLKFKSIYSMDNTNTWICIKANSWHQ</sequence>
<organism evidence="1">
    <name type="scientific">Rhizophora mucronata</name>
    <name type="common">Asiatic mangrove</name>
    <dbReference type="NCBI Taxonomy" id="61149"/>
    <lineage>
        <taxon>Eukaryota</taxon>
        <taxon>Viridiplantae</taxon>
        <taxon>Streptophyta</taxon>
        <taxon>Embryophyta</taxon>
        <taxon>Tracheophyta</taxon>
        <taxon>Spermatophyta</taxon>
        <taxon>Magnoliopsida</taxon>
        <taxon>eudicotyledons</taxon>
        <taxon>Gunneridae</taxon>
        <taxon>Pentapetalae</taxon>
        <taxon>rosids</taxon>
        <taxon>fabids</taxon>
        <taxon>Malpighiales</taxon>
        <taxon>Rhizophoraceae</taxon>
        <taxon>Rhizophora</taxon>
    </lineage>
</organism>
<protein>
    <submittedName>
        <fullName evidence="1">Uncharacterized protein</fullName>
    </submittedName>
</protein>
<evidence type="ECO:0000313" key="1">
    <source>
        <dbReference type="EMBL" id="MBX70964.1"/>
    </source>
</evidence>
<proteinExistence type="predicted"/>
<reference evidence="1" key="1">
    <citation type="submission" date="2018-02" db="EMBL/GenBank/DDBJ databases">
        <title>Rhizophora mucronata_Transcriptome.</title>
        <authorList>
            <person name="Meera S.P."/>
            <person name="Sreeshan A."/>
            <person name="Augustine A."/>
        </authorList>
    </citation>
    <scope>NUCLEOTIDE SEQUENCE</scope>
    <source>
        <tissue evidence="1">Leaf</tissue>
    </source>
</reference>
<dbReference type="AlphaFoldDB" id="A0A2P2QVR2"/>
<accession>A0A2P2QVR2</accession>
<name>A0A2P2QVR2_RHIMU</name>